<dbReference type="FunFam" id="1.10.472.10:FF:000035">
    <property type="entry name" value="RB transcriptional corepressor-like 1"/>
    <property type="match status" value="1"/>
</dbReference>
<dbReference type="GO" id="GO:0000785">
    <property type="term" value="C:chromatin"/>
    <property type="evidence" value="ECO:0007669"/>
    <property type="project" value="TreeGrafter"/>
</dbReference>
<dbReference type="InterPro" id="IPR028309">
    <property type="entry name" value="RB_fam"/>
</dbReference>
<evidence type="ECO:0000256" key="7">
    <source>
        <dbReference type="ARBA" id="ARBA00023306"/>
    </source>
</evidence>
<dbReference type="SMART" id="SM01367">
    <property type="entry name" value="DUF3452"/>
    <property type="match status" value="1"/>
</dbReference>
<dbReference type="EMBL" id="VCGU01000459">
    <property type="protein sequence ID" value="TRY60973.1"/>
    <property type="molecule type" value="Genomic_DNA"/>
</dbReference>
<dbReference type="Gene3D" id="1.10.472.140">
    <property type="match status" value="1"/>
</dbReference>
<evidence type="ECO:0000256" key="2">
    <source>
        <dbReference type="ARBA" id="ARBA00009475"/>
    </source>
</evidence>
<dbReference type="AlphaFoldDB" id="A0A553N6E3"/>
<dbReference type="GO" id="GO:0006357">
    <property type="term" value="P:regulation of transcription by RNA polymerase II"/>
    <property type="evidence" value="ECO:0007669"/>
    <property type="project" value="InterPro"/>
</dbReference>
<evidence type="ECO:0000256" key="8">
    <source>
        <dbReference type="SAM" id="MobiDB-lite"/>
    </source>
</evidence>
<evidence type="ECO:0000256" key="5">
    <source>
        <dbReference type="ARBA" id="ARBA00023163"/>
    </source>
</evidence>
<proteinExistence type="inferred from homology"/>
<dbReference type="GO" id="GO:2000134">
    <property type="term" value="P:negative regulation of G1/S transition of mitotic cell cycle"/>
    <property type="evidence" value="ECO:0007669"/>
    <property type="project" value="TreeGrafter"/>
</dbReference>
<dbReference type="GO" id="GO:0005634">
    <property type="term" value="C:nucleus"/>
    <property type="evidence" value="ECO:0007669"/>
    <property type="project" value="UniProtKB-SubCell"/>
</dbReference>
<feature type="compositionally biased region" description="Polar residues" evidence="8">
    <location>
        <begin position="7"/>
        <end position="16"/>
    </location>
</feature>
<feature type="region of interest" description="Disordered" evidence="8">
    <location>
        <begin position="856"/>
        <end position="889"/>
    </location>
</feature>
<dbReference type="PANTHER" id="PTHR13742">
    <property type="entry name" value="RETINOBLASTOMA-ASSOCIATED PROTEIN RB -RELATED"/>
    <property type="match status" value="1"/>
</dbReference>
<evidence type="ECO:0000313" key="12">
    <source>
        <dbReference type="Proteomes" id="UP000318571"/>
    </source>
</evidence>
<evidence type="ECO:0000256" key="3">
    <source>
        <dbReference type="ARBA" id="ARBA00022491"/>
    </source>
</evidence>
<dbReference type="GO" id="GO:0005667">
    <property type="term" value="C:transcription regulator complex"/>
    <property type="evidence" value="ECO:0007669"/>
    <property type="project" value="TreeGrafter"/>
</dbReference>
<feature type="domain" description="Retinoblastoma-associated protein A-box" evidence="10">
    <location>
        <begin position="422"/>
        <end position="613"/>
    </location>
</feature>
<dbReference type="OrthoDB" id="844594at2759"/>
<evidence type="ECO:0000259" key="9">
    <source>
        <dbReference type="SMART" id="SM01367"/>
    </source>
</evidence>
<gene>
    <name evidence="11" type="ORF">TCAL_16287</name>
</gene>
<dbReference type="OMA" id="AILCELH"/>
<evidence type="ECO:0000256" key="1">
    <source>
        <dbReference type="ARBA" id="ARBA00004123"/>
    </source>
</evidence>
<keyword evidence="6" id="KW-0539">Nucleus</keyword>
<keyword evidence="12" id="KW-1185">Reference proteome</keyword>
<feature type="region of interest" description="Disordered" evidence="8">
    <location>
        <begin position="1"/>
        <end position="51"/>
    </location>
</feature>
<dbReference type="GO" id="GO:0030154">
    <property type="term" value="P:cell differentiation"/>
    <property type="evidence" value="ECO:0007669"/>
    <property type="project" value="TreeGrafter"/>
</dbReference>
<keyword evidence="4" id="KW-0805">Transcription regulation</keyword>
<evidence type="ECO:0000313" key="11">
    <source>
        <dbReference type="EMBL" id="TRY60973.1"/>
    </source>
</evidence>
<evidence type="ECO:0000256" key="6">
    <source>
        <dbReference type="ARBA" id="ARBA00023242"/>
    </source>
</evidence>
<dbReference type="InterPro" id="IPR002719">
    <property type="entry name" value="RB_B"/>
</dbReference>
<keyword evidence="3" id="KW-0678">Repressor</keyword>
<dbReference type="Proteomes" id="UP000318571">
    <property type="component" value="Chromosome 8"/>
</dbReference>
<dbReference type="SMART" id="SM01368">
    <property type="entry name" value="RB_A"/>
    <property type="match status" value="1"/>
</dbReference>
<keyword evidence="5" id="KW-0804">Transcription</keyword>
<dbReference type="Pfam" id="PF01857">
    <property type="entry name" value="RB_B"/>
    <property type="match status" value="1"/>
</dbReference>
<dbReference type="Pfam" id="PF01858">
    <property type="entry name" value="RB_A"/>
    <property type="match status" value="1"/>
</dbReference>
<dbReference type="Gene3D" id="1.10.472.10">
    <property type="entry name" value="Cyclin-like"/>
    <property type="match status" value="3"/>
</dbReference>
<evidence type="ECO:0000259" key="10">
    <source>
        <dbReference type="SMART" id="SM01368"/>
    </source>
</evidence>
<dbReference type="InterPro" id="IPR024599">
    <property type="entry name" value="RB_N"/>
</dbReference>
<dbReference type="STRING" id="6832.A0A553N6E3"/>
<dbReference type="Pfam" id="PF11934">
    <property type="entry name" value="DUF3452"/>
    <property type="match status" value="1"/>
</dbReference>
<dbReference type="SUPFAM" id="SSF47954">
    <property type="entry name" value="Cyclin-like"/>
    <property type="match status" value="2"/>
</dbReference>
<keyword evidence="7" id="KW-0131">Cell cycle</keyword>
<evidence type="ECO:0008006" key="13">
    <source>
        <dbReference type="Google" id="ProtNLM"/>
    </source>
</evidence>
<comment type="caution">
    <text evidence="11">The sequence shown here is derived from an EMBL/GenBank/DDBJ whole genome shotgun (WGS) entry which is preliminary data.</text>
</comment>
<comment type="similarity">
    <text evidence="2">Belongs to the retinoblastoma protein (RB) family.</text>
</comment>
<reference evidence="11 12" key="1">
    <citation type="journal article" date="2018" name="Nat. Ecol. Evol.">
        <title>Genomic signatures of mitonuclear coevolution across populations of Tigriopus californicus.</title>
        <authorList>
            <person name="Barreto F.S."/>
            <person name="Watson E.T."/>
            <person name="Lima T.G."/>
            <person name="Willett C.S."/>
            <person name="Edmands S."/>
            <person name="Li W."/>
            <person name="Burton R.S."/>
        </authorList>
    </citation>
    <scope>NUCLEOTIDE SEQUENCE [LARGE SCALE GENOMIC DNA]</scope>
    <source>
        <strain evidence="11 12">San Diego</strain>
    </source>
</reference>
<dbReference type="InterPro" id="IPR002720">
    <property type="entry name" value="RB_A"/>
</dbReference>
<name>A0A553N6E3_TIGCA</name>
<comment type="subcellular location">
    <subcellularLocation>
        <location evidence="1">Nucleus</location>
    </subcellularLocation>
</comment>
<protein>
    <recommendedName>
        <fullName evidence="13">Retinoblastoma-associated protein A-box domain-containing protein</fullName>
    </recommendedName>
</protein>
<evidence type="ECO:0000256" key="4">
    <source>
        <dbReference type="ARBA" id="ARBA00023015"/>
    </source>
</evidence>
<accession>A0A553N6E3</accession>
<dbReference type="GO" id="GO:0000977">
    <property type="term" value="F:RNA polymerase II transcription regulatory region sequence-specific DNA binding"/>
    <property type="evidence" value="ECO:0007669"/>
    <property type="project" value="TreeGrafter"/>
</dbReference>
<sequence length="1057" mass="119036">MKKTAHTRGNTAQASGPPTVPEDRLENNPTSPEADRPVGAASADGPAPELSSIRPQYDLLCRELNMDTLTAEEAWQSYQQIRQHYTLEGHQLHWLACALYVACHNAPMATVGGSVDDSVEGNGVSLTRLLRSCKLSLIQFFNKAKKWADMSNLKAQFREKIDSLERNFAVSNVIFKKYQPIFVELFKDPAKDPQKMVRSRKQKKPPCTPGDVFDFCWGLFVRVKKDFTAISDDLVNSYHLLLSCVDYVYGNALMAQRHDLLNERFQHPEGSVDEPPCILEQLCRMHDGIISEVKTIREHWWKPHIKKFFDQKLLKGDPLSLTGILDPLVFDVNAKNVRKDYEAYILSIGEYDERVFLGEDANEEIGTPSKFSGHNAVDISDVGEKLVARRNLNTQFEGSNLIPTTPLSGKHYLRAKEQLKVTPVSTATYLVSRLNALIGRREAEPSQRLLSVFQSCEIDPKEAVVKRVQDMGDTFCSQYTAPSDKHPGSHNSFARMRLKMGVILYYKMLESILISEQKKNKPLANLLEHDLFHQALFACCLEVVIFSYNSQRTFPWILDTLKLEPIHFYKVIEVIIRTEDSLARDVVKHLQRIEEQILESRAWTRESPLWEAIQKDPLGVPTCEEVSLPGQHVGEPQIEPVPGQSPLSHHKRPFAVKSPLAGDRFKSPVVSAVARRQLAFGDAPNQIAPTSPVRAGQSLLSPQKQYVQVQGQSGPVTPTGAIRSIGNGKIMMIIDDEGSAQPLRPKRTGSLALFFRKVYHLAHLRLDLLCHTLQLTDEDIKRKIWTTFEHTMIKHTLLMKDRHMDQLLMCSLYIVCKVVGQDKNFTDIMKNYRNQPQAASHVYRSVLLRTKSDLMAGGNASDESQTDDKEKLPPIKAHPTPTKLAASSSIVDGEERGDLIKFYNTVFMEKLQEFSRKFRRSRQNEAPPLSPLPKLRAHPQSPCRKVSDNHKVFIRPLKSAPEDKVRFNPLSPHKPLSYSFSRSPAKDLAKINALMRTEVEKKTTVGKRLLTDSSSTGSAMILIKEGEPPMKMQILGGSGAVNAKLGLILNDRSSDAS</sequence>
<feature type="region of interest" description="Disordered" evidence="8">
    <location>
        <begin position="919"/>
        <end position="944"/>
    </location>
</feature>
<organism evidence="11 12">
    <name type="scientific">Tigriopus californicus</name>
    <name type="common">Marine copepod</name>
    <dbReference type="NCBI Taxonomy" id="6832"/>
    <lineage>
        <taxon>Eukaryota</taxon>
        <taxon>Metazoa</taxon>
        <taxon>Ecdysozoa</taxon>
        <taxon>Arthropoda</taxon>
        <taxon>Crustacea</taxon>
        <taxon>Multicrustacea</taxon>
        <taxon>Hexanauplia</taxon>
        <taxon>Copepoda</taxon>
        <taxon>Harpacticoida</taxon>
        <taxon>Harpacticidae</taxon>
        <taxon>Tigriopus</taxon>
    </lineage>
</organism>
<dbReference type="PANTHER" id="PTHR13742:SF17">
    <property type="entry name" value="RE32990P-RELATED"/>
    <property type="match status" value="1"/>
</dbReference>
<dbReference type="InterPro" id="IPR036915">
    <property type="entry name" value="Cyclin-like_sf"/>
</dbReference>
<feature type="domain" description="Retinoblastoma-associated protein N-terminal" evidence="9">
    <location>
        <begin position="106"/>
        <end position="251"/>
    </location>
</feature>